<dbReference type="SUPFAM" id="SSF56801">
    <property type="entry name" value="Acetyl-CoA synthetase-like"/>
    <property type="match status" value="1"/>
</dbReference>
<dbReference type="EMBL" id="JAQHRD010000013">
    <property type="protein sequence ID" value="KAJ6437314.1"/>
    <property type="molecule type" value="Genomic_DNA"/>
</dbReference>
<accession>A0AB34FF56</accession>
<organism evidence="1 2">
    <name type="scientific">Purpureocillium lavendulum</name>
    <dbReference type="NCBI Taxonomy" id="1247861"/>
    <lineage>
        <taxon>Eukaryota</taxon>
        <taxon>Fungi</taxon>
        <taxon>Dikarya</taxon>
        <taxon>Ascomycota</taxon>
        <taxon>Pezizomycotina</taxon>
        <taxon>Sordariomycetes</taxon>
        <taxon>Hypocreomycetidae</taxon>
        <taxon>Hypocreales</taxon>
        <taxon>Ophiocordycipitaceae</taxon>
        <taxon>Purpureocillium</taxon>
    </lineage>
</organism>
<evidence type="ECO:0000313" key="1">
    <source>
        <dbReference type="EMBL" id="KAJ6437314.1"/>
    </source>
</evidence>
<dbReference type="Gene3D" id="3.40.50.12780">
    <property type="entry name" value="N-terminal domain of ligase-like"/>
    <property type="match status" value="1"/>
</dbReference>
<reference evidence="1" key="1">
    <citation type="submission" date="2023-01" db="EMBL/GenBank/DDBJ databases">
        <title>The growth and conidiation of Purpureocillium lavendulum are regulated by nitrogen source and histone H3K14 acetylation.</title>
        <authorList>
            <person name="Tang P."/>
            <person name="Han J."/>
            <person name="Zhang C."/>
            <person name="Tang P."/>
            <person name="Qi F."/>
            <person name="Zhang K."/>
            <person name="Liang L."/>
        </authorList>
    </citation>
    <scope>NUCLEOTIDE SEQUENCE</scope>
    <source>
        <strain evidence="1">YMF1.00683</strain>
    </source>
</reference>
<name>A0AB34FF56_9HYPO</name>
<protein>
    <submittedName>
        <fullName evidence="1">UBA/TS-N domain containing protein</fullName>
    </submittedName>
</protein>
<dbReference type="Proteomes" id="UP001163105">
    <property type="component" value="Unassembled WGS sequence"/>
</dbReference>
<evidence type="ECO:0000313" key="2">
    <source>
        <dbReference type="Proteomes" id="UP001163105"/>
    </source>
</evidence>
<proteinExistence type="predicted"/>
<comment type="caution">
    <text evidence="1">The sequence shown here is derived from an EMBL/GenBank/DDBJ whole genome shotgun (WGS) entry which is preliminary data.</text>
</comment>
<dbReference type="AlphaFoldDB" id="A0AB34FF56"/>
<sequence>MAIFVAYIDGGGCLVLPSTLPYSAEELKWMTSRCGLTTLNMFSGFLSKLFTEARVDDSLLQALQAFDHVIYSGLPLPAKDEHWAQEQGINMMNVFGSTEAGPMLRSPRTSTKQASLGLTPFPTTAYKFIPASDGMDANNIFELVITAQSPDCPHPTLRNSETGDFHTGDLFTKCKNGNYLPAGRLDDWIKLESAVRCDTQSLEQKVTETCGEDLVDIAIVIGTGRPLPVLVVEPKKGVNMSSGDLQAELLRRIGEFQSQRYIHERIDSPDRVLVVPNNSIPRVMTAKGSLRRQDVEDAFQETLNTIFTHSS</sequence>
<dbReference type="Pfam" id="PF23562">
    <property type="entry name" value="AMP-binding_C_3"/>
    <property type="match status" value="1"/>
</dbReference>
<dbReference type="InterPro" id="IPR042099">
    <property type="entry name" value="ANL_N_sf"/>
</dbReference>
<keyword evidence="2" id="KW-1185">Reference proteome</keyword>
<gene>
    <name evidence="1" type="ORF">O9K51_10288</name>
</gene>